<comment type="similarity">
    <text evidence="8">Belongs to the methyl-accepting chemotaxis (MCP) protein family.</text>
</comment>
<dbReference type="PANTHER" id="PTHR32089:SF117">
    <property type="entry name" value="METHYL ACCEPTING SENSORY TRANSDUCER WITH CACHE_1 SMALL MOLECULE BINDING DOMAIN"/>
    <property type="match status" value="1"/>
</dbReference>
<dbReference type="Pfam" id="PF02743">
    <property type="entry name" value="dCache_1"/>
    <property type="match status" value="1"/>
</dbReference>
<name>A0A0N8KL65_9GAMM</name>
<dbReference type="PATRIC" id="fig|1305731.5.peg.2516"/>
<dbReference type="Pfam" id="PF00672">
    <property type="entry name" value="HAMP"/>
    <property type="match status" value="1"/>
</dbReference>
<evidence type="ECO:0000256" key="6">
    <source>
        <dbReference type="ARBA" id="ARBA00023136"/>
    </source>
</evidence>
<keyword evidence="7 9" id="KW-0807">Transducer</keyword>
<dbReference type="PRINTS" id="PR00260">
    <property type="entry name" value="CHEMTRNSDUCR"/>
</dbReference>
<dbReference type="FunFam" id="1.10.287.950:FF:000001">
    <property type="entry name" value="Methyl-accepting chemotaxis sensory transducer"/>
    <property type="match status" value="1"/>
</dbReference>
<evidence type="ECO:0000259" key="12">
    <source>
        <dbReference type="PROSITE" id="PS50885"/>
    </source>
</evidence>
<dbReference type="CDD" id="cd12913">
    <property type="entry name" value="PDC1_MCP_like"/>
    <property type="match status" value="1"/>
</dbReference>
<feature type="domain" description="HAMP" evidence="12">
    <location>
        <begin position="297"/>
        <end position="351"/>
    </location>
</feature>
<evidence type="ECO:0000256" key="5">
    <source>
        <dbReference type="ARBA" id="ARBA00022989"/>
    </source>
</evidence>
<dbReference type="GO" id="GO:0006935">
    <property type="term" value="P:chemotaxis"/>
    <property type="evidence" value="ECO:0007669"/>
    <property type="project" value="UniProtKB-KW"/>
</dbReference>
<evidence type="ECO:0000313" key="13">
    <source>
        <dbReference type="EMBL" id="KPQ30074.1"/>
    </source>
</evidence>
<sequence>MKFSFAQKLLIAVGTLIALLMAALTIATDIRLRSTTDRYVDALMQDAVNQSTSSISDWLNTRLDMAEATAIALEGVRTDNMARVLMEAMTKGGNIRDVYAGTEDGRMIMRSLDVEATLPADYDPRVRPWYQGAQRLGRSSYTDPYQDASSNETIISAMAPIKSGVFKGAAGMDIGLGTIESMLSTITLAETGFAALVNQSGTVLFYPDSAMVGKNLSEVIGARPSFDGSLHKFQMDNAQWSAALHAISEARAVDWYLVTFVNEDLVNAPIVEARVGGILIAGVGLVGALVALYFGIRILMTPVRRLNTAMSSIASGDADLTKRLDDAASDEFGHLAESFNRFVENIQQVVHEVKDGCDELAVNVSSLRETSKTSRSSVEGQQNEIDMIATAINEMSAAAGEIAQNAQQTAEASENADQESRESLKTVAASRDAVEKLAKEVTAAAEVIDALGKDVSSINTVLEVIQGIAEQTNLLALNAAIEAARAGEAGRGFAVVADEVRNLAQRTQSSTGEINNMIERLQKGANNAVDVMKASTAVSNVSMEKAQDAMESLNRIADAITAISQMTTQIATASEEQTSVTEELNASITRIADQGQDAAKAASENDVYSGQIETIGHTLNEKVSRFRV</sequence>
<feature type="domain" description="Methyl-accepting transducer" evidence="11">
    <location>
        <begin position="356"/>
        <end position="592"/>
    </location>
</feature>
<dbReference type="GO" id="GO:0005886">
    <property type="term" value="C:plasma membrane"/>
    <property type="evidence" value="ECO:0007669"/>
    <property type="project" value="UniProtKB-SubCell"/>
</dbReference>
<feature type="transmembrane region" description="Helical" evidence="10">
    <location>
        <begin position="275"/>
        <end position="296"/>
    </location>
</feature>
<dbReference type="STRING" id="1305731.GCA_000934705_01199"/>
<keyword evidence="5 10" id="KW-1133">Transmembrane helix</keyword>
<proteinExistence type="inferred from homology"/>
<dbReference type="InterPro" id="IPR004089">
    <property type="entry name" value="MCPsignal_dom"/>
</dbReference>
<keyword evidence="4 10" id="KW-0812">Transmembrane</keyword>
<dbReference type="GO" id="GO:0004888">
    <property type="term" value="F:transmembrane signaling receptor activity"/>
    <property type="evidence" value="ECO:0007669"/>
    <property type="project" value="InterPro"/>
</dbReference>
<dbReference type="Proteomes" id="UP000050416">
    <property type="component" value="Unassembled WGS sequence"/>
</dbReference>
<accession>A0A0N8KL65</accession>
<evidence type="ECO:0000256" key="8">
    <source>
        <dbReference type="ARBA" id="ARBA00029447"/>
    </source>
</evidence>
<comment type="caution">
    <text evidence="13">The sequence shown here is derived from an EMBL/GenBank/DDBJ whole genome shotgun (WGS) entry which is preliminary data.</text>
</comment>
<evidence type="ECO:0000256" key="1">
    <source>
        <dbReference type="ARBA" id="ARBA00004651"/>
    </source>
</evidence>
<keyword evidence="6 10" id="KW-0472">Membrane</keyword>
<evidence type="ECO:0000256" key="10">
    <source>
        <dbReference type="SAM" id="Phobius"/>
    </source>
</evidence>
<dbReference type="EMBL" id="LJZQ01000003">
    <property type="protein sequence ID" value="KPQ30074.1"/>
    <property type="molecule type" value="Genomic_DNA"/>
</dbReference>
<evidence type="ECO:0000259" key="11">
    <source>
        <dbReference type="PROSITE" id="PS50111"/>
    </source>
</evidence>
<dbReference type="AlphaFoldDB" id="A0A0N8KL65"/>
<evidence type="ECO:0000256" key="3">
    <source>
        <dbReference type="ARBA" id="ARBA00022500"/>
    </source>
</evidence>
<dbReference type="CDD" id="cd06225">
    <property type="entry name" value="HAMP"/>
    <property type="match status" value="1"/>
</dbReference>
<organism evidence="13 14">
    <name type="scientific">Marinobacter excellens HL-55</name>
    <dbReference type="NCBI Taxonomy" id="1305731"/>
    <lineage>
        <taxon>Bacteria</taxon>
        <taxon>Pseudomonadati</taxon>
        <taxon>Pseudomonadota</taxon>
        <taxon>Gammaproteobacteria</taxon>
        <taxon>Pseudomonadales</taxon>
        <taxon>Marinobacteraceae</taxon>
        <taxon>Marinobacter</taxon>
    </lineage>
</organism>
<evidence type="ECO:0000256" key="7">
    <source>
        <dbReference type="ARBA" id="ARBA00023224"/>
    </source>
</evidence>
<dbReference type="SMART" id="SM00283">
    <property type="entry name" value="MA"/>
    <property type="match status" value="1"/>
</dbReference>
<dbReference type="SUPFAM" id="SSF103190">
    <property type="entry name" value="Sensory domain-like"/>
    <property type="match status" value="1"/>
</dbReference>
<keyword evidence="3" id="KW-0145">Chemotaxis</keyword>
<reference evidence="13 14" key="1">
    <citation type="submission" date="2015-09" db="EMBL/GenBank/DDBJ databases">
        <title>Identification and resolution of microdiversity through metagenomic sequencing of parallel consortia.</title>
        <authorList>
            <person name="Nelson W.C."/>
            <person name="Romine M.F."/>
            <person name="Lindemann S.R."/>
        </authorList>
    </citation>
    <scope>NUCLEOTIDE SEQUENCE [LARGE SCALE GENOMIC DNA]</scope>
    <source>
        <strain evidence="13">HL-55</strain>
    </source>
</reference>
<evidence type="ECO:0000256" key="2">
    <source>
        <dbReference type="ARBA" id="ARBA00022475"/>
    </source>
</evidence>
<dbReference type="Pfam" id="PF00015">
    <property type="entry name" value="MCPsignal"/>
    <property type="match status" value="1"/>
</dbReference>
<dbReference type="InterPro" id="IPR029151">
    <property type="entry name" value="Sensor-like_sf"/>
</dbReference>
<evidence type="ECO:0000256" key="4">
    <source>
        <dbReference type="ARBA" id="ARBA00022692"/>
    </source>
</evidence>
<evidence type="ECO:0000313" key="14">
    <source>
        <dbReference type="Proteomes" id="UP000050416"/>
    </source>
</evidence>
<dbReference type="InterPro" id="IPR033479">
    <property type="entry name" value="dCache_1"/>
</dbReference>
<dbReference type="GO" id="GO:0007165">
    <property type="term" value="P:signal transduction"/>
    <property type="evidence" value="ECO:0007669"/>
    <property type="project" value="UniProtKB-KW"/>
</dbReference>
<comment type="subcellular location">
    <subcellularLocation>
        <location evidence="1">Cell membrane</location>
        <topology evidence="1">Multi-pass membrane protein</topology>
    </subcellularLocation>
</comment>
<dbReference type="SMART" id="SM00304">
    <property type="entry name" value="HAMP"/>
    <property type="match status" value="1"/>
</dbReference>
<dbReference type="Gene3D" id="1.10.287.950">
    <property type="entry name" value="Methyl-accepting chemotaxis protein"/>
    <property type="match status" value="1"/>
</dbReference>
<dbReference type="OrthoDB" id="2489132at2"/>
<dbReference type="PROSITE" id="PS50111">
    <property type="entry name" value="CHEMOTAXIS_TRANSDUC_2"/>
    <property type="match status" value="1"/>
</dbReference>
<protein>
    <submittedName>
        <fullName evidence="13">Methyl-accepting chemotaxis protein</fullName>
    </submittedName>
</protein>
<dbReference type="InterPro" id="IPR003660">
    <property type="entry name" value="HAMP_dom"/>
</dbReference>
<dbReference type="InterPro" id="IPR004090">
    <property type="entry name" value="Chemotax_Me-accpt_rcpt"/>
</dbReference>
<evidence type="ECO:0000256" key="9">
    <source>
        <dbReference type="PROSITE-ProRule" id="PRU00284"/>
    </source>
</evidence>
<dbReference type="Gene3D" id="3.30.450.20">
    <property type="entry name" value="PAS domain"/>
    <property type="match status" value="2"/>
</dbReference>
<dbReference type="CDD" id="cd12912">
    <property type="entry name" value="PDC2_MCP_like"/>
    <property type="match status" value="1"/>
</dbReference>
<dbReference type="CDD" id="cd11386">
    <property type="entry name" value="MCP_signal"/>
    <property type="match status" value="1"/>
</dbReference>
<gene>
    <name evidence="13" type="primary">mcp-2</name>
    <name evidence="13" type="ORF">HLUCCX14_03045</name>
</gene>
<dbReference type="SUPFAM" id="SSF58104">
    <property type="entry name" value="Methyl-accepting chemotaxis protein (MCP) signaling domain"/>
    <property type="match status" value="1"/>
</dbReference>
<dbReference type="PROSITE" id="PS50885">
    <property type="entry name" value="HAMP"/>
    <property type="match status" value="1"/>
</dbReference>
<dbReference type="PANTHER" id="PTHR32089">
    <property type="entry name" value="METHYL-ACCEPTING CHEMOTAXIS PROTEIN MCPB"/>
    <property type="match status" value="1"/>
</dbReference>
<keyword evidence="2" id="KW-1003">Cell membrane</keyword>